<dbReference type="InterPro" id="IPR051026">
    <property type="entry name" value="PI/PC_transfer"/>
</dbReference>
<dbReference type="AlphaFoldDB" id="A0A7S2U9B8"/>
<dbReference type="PANTHER" id="PTHR45657">
    <property type="entry name" value="CRAL-TRIO DOMAIN-CONTAINING PROTEIN YKL091C-RELATED"/>
    <property type="match status" value="1"/>
</dbReference>
<dbReference type="Pfam" id="PF00650">
    <property type="entry name" value="CRAL_TRIO"/>
    <property type="match status" value="1"/>
</dbReference>
<organism evidence="3">
    <name type="scientific">Attheya septentrionalis</name>
    <dbReference type="NCBI Taxonomy" id="420275"/>
    <lineage>
        <taxon>Eukaryota</taxon>
        <taxon>Sar</taxon>
        <taxon>Stramenopiles</taxon>
        <taxon>Ochrophyta</taxon>
        <taxon>Bacillariophyta</taxon>
        <taxon>Coscinodiscophyceae</taxon>
        <taxon>Chaetocerotophycidae</taxon>
        <taxon>Chaetocerotales</taxon>
        <taxon>Attheyaceae</taxon>
        <taxon>Attheya</taxon>
    </lineage>
</organism>
<dbReference type="CDD" id="cd00170">
    <property type="entry name" value="SEC14"/>
    <property type="match status" value="1"/>
</dbReference>
<accession>A0A7S2U9B8</accession>
<name>A0A7S2U9B8_9STRA</name>
<proteinExistence type="predicted"/>
<dbReference type="SUPFAM" id="SSF52087">
    <property type="entry name" value="CRAL/TRIO domain"/>
    <property type="match status" value="1"/>
</dbReference>
<dbReference type="SMART" id="SM00516">
    <property type="entry name" value="SEC14"/>
    <property type="match status" value="1"/>
</dbReference>
<evidence type="ECO:0000259" key="2">
    <source>
        <dbReference type="PROSITE" id="PS50191"/>
    </source>
</evidence>
<sequence length="390" mass="43873">MVDSNVSVALKTVSLARGAFLYDTHLSLSPPISPSKSGVVFFSDTDGLPDLPALKTDCATDKLKLIDVESTTSGSPRKGRWSAKHNTRKKGTAVDIPRGGELDSTDHSIETDSLPSPVFHVPERFVRAGKGDPVEGLKRYTETSEWRKQERMDQILTEPQPHFHLIKSQWPHFFHGRGYGGEVVYYETPAKMNLKVLKEGGVNLDILLRHYAFVTEFSWQHIDTSETARSTYVIDLQGIKLMDFAGEVIDFVKKASKFTGQHYPEKAGYVMVINVPAWFKLIWKVVKPMVDEATLKKIYILRGKKEILKALQERIPPEYIPSEYGGQGLNLGDAEEEQRLFDLVEHNNKLHEHVGHSSACNGKHGVPPCQFCSFEPVPLGGNQWQQFSRD</sequence>
<dbReference type="InterPro" id="IPR001251">
    <property type="entry name" value="CRAL-TRIO_dom"/>
</dbReference>
<dbReference type="EMBL" id="HBHQ01006667">
    <property type="protein sequence ID" value="CAD9812664.1"/>
    <property type="molecule type" value="Transcribed_RNA"/>
</dbReference>
<feature type="domain" description="CRAL-TRIO" evidence="2">
    <location>
        <begin position="162"/>
        <end position="332"/>
    </location>
</feature>
<evidence type="ECO:0000256" key="1">
    <source>
        <dbReference type="SAM" id="MobiDB-lite"/>
    </source>
</evidence>
<dbReference type="Gene3D" id="3.40.525.10">
    <property type="entry name" value="CRAL-TRIO lipid binding domain"/>
    <property type="match status" value="1"/>
</dbReference>
<dbReference type="InterPro" id="IPR036865">
    <property type="entry name" value="CRAL-TRIO_dom_sf"/>
</dbReference>
<dbReference type="PROSITE" id="PS50191">
    <property type="entry name" value="CRAL_TRIO"/>
    <property type="match status" value="1"/>
</dbReference>
<reference evidence="3" key="1">
    <citation type="submission" date="2021-01" db="EMBL/GenBank/DDBJ databases">
        <authorList>
            <person name="Corre E."/>
            <person name="Pelletier E."/>
            <person name="Niang G."/>
            <person name="Scheremetjew M."/>
            <person name="Finn R."/>
            <person name="Kale V."/>
            <person name="Holt S."/>
            <person name="Cochrane G."/>
            <person name="Meng A."/>
            <person name="Brown T."/>
            <person name="Cohen L."/>
        </authorList>
    </citation>
    <scope>NUCLEOTIDE SEQUENCE</scope>
    <source>
        <strain evidence="3">CCMP2084</strain>
    </source>
</reference>
<evidence type="ECO:0000313" key="3">
    <source>
        <dbReference type="EMBL" id="CAD9812664.1"/>
    </source>
</evidence>
<gene>
    <name evidence="3" type="ORF">ASEP1449_LOCUS4489</name>
</gene>
<dbReference type="PANTHER" id="PTHR45657:SF61">
    <property type="entry name" value="CRAL-TRIO DOMAIN-CONTAINING PROTEIN"/>
    <property type="match status" value="1"/>
</dbReference>
<feature type="region of interest" description="Disordered" evidence="1">
    <location>
        <begin position="70"/>
        <end position="102"/>
    </location>
</feature>
<protein>
    <recommendedName>
        <fullName evidence="2">CRAL-TRIO domain-containing protein</fullName>
    </recommendedName>
</protein>
<feature type="compositionally biased region" description="Basic residues" evidence="1">
    <location>
        <begin position="77"/>
        <end position="91"/>
    </location>
</feature>